<sequence length="412" mass="43504">MIPKSTILPRQTAEFCALPLRHRWTATVATSLLALALVNCSGSKPAGNGRDQGPRNVGFVVVQPQDVPLVTELPGRTSAYRSSDVRPQISGVIRRRLFTEGALVKAGQPLYEIDPSPYRAAAAEAEANLASAQASAVAARATAQRYEPLVKIEAVSRQDYDNAVAAARAAEAAVAQRRALRESARIDLGRTSVPAPISGRIGRSLVTQGALVTAGQATALAQINQLDPIYVDIQQSAADLLGLRKLLAQGGASPSSADVRLVLEDGSDYDVVGHVQFAEAIVDESTGTVTLRAEFANPQGWLLPGMFVRARFSQAIDKGAFLVPQAAITRDSKGEAQLFVVGRDNKAKLRTVVAPRTQGVYWVVTKGINAGDRIIIQGTADLKAEQAIKPVPADSPQKVAPKRQGGKAGTAG</sequence>
<reference evidence="8" key="1">
    <citation type="submission" date="2021-05" db="EMBL/GenBank/DDBJ databases">
        <title>Genome of Sphingobium sp. strain.</title>
        <authorList>
            <person name="Fan R."/>
        </authorList>
    </citation>
    <scope>NUCLEOTIDE SEQUENCE</scope>
    <source>
        <strain evidence="8">H33</strain>
    </source>
</reference>
<dbReference type="NCBIfam" id="TIGR01730">
    <property type="entry name" value="RND_mfp"/>
    <property type="match status" value="1"/>
</dbReference>
<dbReference type="InterPro" id="IPR006143">
    <property type="entry name" value="RND_pump_MFP"/>
</dbReference>
<evidence type="ECO:0000313" key="9">
    <source>
        <dbReference type="Proteomes" id="UP001138757"/>
    </source>
</evidence>
<dbReference type="SUPFAM" id="SSF111369">
    <property type="entry name" value="HlyD-like secretion proteins"/>
    <property type="match status" value="1"/>
</dbReference>
<dbReference type="GO" id="GO:0030313">
    <property type="term" value="C:cell envelope"/>
    <property type="evidence" value="ECO:0007669"/>
    <property type="project" value="UniProtKB-SubCell"/>
</dbReference>
<feature type="domain" description="Multidrug resistance protein MdtA-like C-terminal permuted SH3" evidence="7">
    <location>
        <begin position="320"/>
        <end position="379"/>
    </location>
</feature>
<evidence type="ECO:0000256" key="1">
    <source>
        <dbReference type="ARBA" id="ARBA00004196"/>
    </source>
</evidence>
<keyword evidence="9" id="KW-1185">Reference proteome</keyword>
<dbReference type="Gene3D" id="2.40.50.100">
    <property type="match status" value="1"/>
</dbReference>
<evidence type="ECO:0000259" key="5">
    <source>
        <dbReference type="Pfam" id="PF25917"/>
    </source>
</evidence>
<feature type="domain" description="Multidrug resistance protein MdtA-like alpha-helical hairpin" evidence="4">
    <location>
        <begin position="123"/>
        <end position="189"/>
    </location>
</feature>
<dbReference type="PANTHER" id="PTHR30158">
    <property type="entry name" value="ACRA/E-RELATED COMPONENT OF DRUG EFFLUX TRANSPORTER"/>
    <property type="match status" value="1"/>
</dbReference>
<dbReference type="Pfam" id="PF25917">
    <property type="entry name" value="BSH_RND"/>
    <property type="match status" value="1"/>
</dbReference>
<dbReference type="AlphaFoldDB" id="A0A9X1DFB8"/>
<dbReference type="InterPro" id="IPR058624">
    <property type="entry name" value="MdtA-like_HH"/>
</dbReference>
<dbReference type="InterPro" id="IPR058625">
    <property type="entry name" value="MdtA-like_BSH"/>
</dbReference>
<dbReference type="Gene3D" id="1.10.287.470">
    <property type="entry name" value="Helix hairpin bin"/>
    <property type="match status" value="1"/>
</dbReference>
<dbReference type="Pfam" id="PF25876">
    <property type="entry name" value="HH_MFP_RND"/>
    <property type="match status" value="1"/>
</dbReference>
<feature type="region of interest" description="Disordered" evidence="3">
    <location>
        <begin position="388"/>
        <end position="412"/>
    </location>
</feature>
<dbReference type="FunFam" id="2.40.420.20:FF:000001">
    <property type="entry name" value="Efflux RND transporter periplasmic adaptor subunit"/>
    <property type="match status" value="1"/>
</dbReference>
<evidence type="ECO:0000259" key="7">
    <source>
        <dbReference type="Pfam" id="PF25967"/>
    </source>
</evidence>
<dbReference type="GO" id="GO:0046677">
    <property type="term" value="P:response to antibiotic"/>
    <property type="evidence" value="ECO:0007669"/>
    <property type="project" value="TreeGrafter"/>
</dbReference>
<gene>
    <name evidence="8" type="ORF">KK488_18160</name>
</gene>
<evidence type="ECO:0000259" key="4">
    <source>
        <dbReference type="Pfam" id="PF25876"/>
    </source>
</evidence>
<dbReference type="Gene3D" id="2.40.420.20">
    <property type="match status" value="1"/>
</dbReference>
<dbReference type="InterPro" id="IPR058626">
    <property type="entry name" value="MdtA-like_b-barrel"/>
</dbReference>
<accession>A0A9X1DFB8</accession>
<name>A0A9X1DFB8_9SPHN</name>
<dbReference type="InterPro" id="IPR058627">
    <property type="entry name" value="MdtA-like_C"/>
</dbReference>
<evidence type="ECO:0000313" key="8">
    <source>
        <dbReference type="EMBL" id="MBT2188874.1"/>
    </source>
</evidence>
<organism evidence="8 9">
    <name type="scientific">Sphingobium nicotianae</name>
    <dbReference type="NCBI Taxonomy" id="2782607"/>
    <lineage>
        <taxon>Bacteria</taxon>
        <taxon>Pseudomonadati</taxon>
        <taxon>Pseudomonadota</taxon>
        <taxon>Alphaproteobacteria</taxon>
        <taxon>Sphingomonadales</taxon>
        <taxon>Sphingomonadaceae</taxon>
        <taxon>Sphingobium</taxon>
    </lineage>
</organism>
<comment type="subcellular location">
    <subcellularLocation>
        <location evidence="1">Cell envelope</location>
    </subcellularLocation>
</comment>
<evidence type="ECO:0000256" key="3">
    <source>
        <dbReference type="SAM" id="MobiDB-lite"/>
    </source>
</evidence>
<dbReference type="GO" id="GO:0022857">
    <property type="term" value="F:transmembrane transporter activity"/>
    <property type="evidence" value="ECO:0007669"/>
    <property type="project" value="InterPro"/>
</dbReference>
<dbReference type="EMBL" id="JAHGAW010000013">
    <property type="protein sequence ID" value="MBT2188874.1"/>
    <property type="molecule type" value="Genomic_DNA"/>
</dbReference>
<dbReference type="Pfam" id="PF25967">
    <property type="entry name" value="RND-MFP_C"/>
    <property type="match status" value="1"/>
</dbReference>
<evidence type="ECO:0000256" key="2">
    <source>
        <dbReference type="ARBA" id="ARBA00009477"/>
    </source>
</evidence>
<evidence type="ECO:0000259" key="6">
    <source>
        <dbReference type="Pfam" id="PF25944"/>
    </source>
</evidence>
<dbReference type="GO" id="GO:0005886">
    <property type="term" value="C:plasma membrane"/>
    <property type="evidence" value="ECO:0007669"/>
    <property type="project" value="TreeGrafter"/>
</dbReference>
<feature type="domain" description="Multidrug resistance protein MdtA-like barrel-sandwich hybrid" evidence="5">
    <location>
        <begin position="82"/>
        <end position="222"/>
    </location>
</feature>
<dbReference type="Gene3D" id="2.40.30.170">
    <property type="match status" value="1"/>
</dbReference>
<feature type="domain" description="Multidrug resistance protein MdtA-like beta-barrel" evidence="6">
    <location>
        <begin position="228"/>
        <end position="313"/>
    </location>
</feature>
<proteinExistence type="inferred from homology"/>
<dbReference type="Proteomes" id="UP001138757">
    <property type="component" value="Unassembled WGS sequence"/>
</dbReference>
<comment type="caution">
    <text evidence="8">The sequence shown here is derived from an EMBL/GenBank/DDBJ whole genome shotgun (WGS) entry which is preliminary data.</text>
</comment>
<comment type="similarity">
    <text evidence="2">Belongs to the membrane fusion protein (MFP) (TC 8.A.1) family.</text>
</comment>
<dbReference type="Pfam" id="PF25944">
    <property type="entry name" value="Beta-barrel_RND"/>
    <property type="match status" value="1"/>
</dbReference>
<protein>
    <submittedName>
        <fullName evidence="8">Efflux RND transporter periplasmic adaptor subunit</fullName>
    </submittedName>
</protein>
<dbReference type="PANTHER" id="PTHR30158:SF3">
    <property type="entry name" value="MULTIDRUG EFFLUX PUMP SUBUNIT ACRA-RELATED"/>
    <property type="match status" value="1"/>
</dbReference>